<name>A0ABQ2KPE1_9MICO</name>
<dbReference type="RefSeq" id="WP_188718362.1">
    <property type="nucleotide sequence ID" value="NZ_BAABBD010000003.1"/>
</dbReference>
<dbReference type="Proteomes" id="UP000626982">
    <property type="component" value="Unassembled WGS sequence"/>
</dbReference>
<evidence type="ECO:0000313" key="6">
    <source>
        <dbReference type="Proteomes" id="UP000626982"/>
    </source>
</evidence>
<feature type="domain" description="Lipoprotein LpqB N-terminal" evidence="4">
    <location>
        <begin position="48"/>
        <end position="163"/>
    </location>
</feature>
<dbReference type="EMBL" id="BMLM01000002">
    <property type="protein sequence ID" value="GGN87470.1"/>
    <property type="molecule type" value="Genomic_DNA"/>
</dbReference>
<evidence type="ECO:0000259" key="2">
    <source>
        <dbReference type="Pfam" id="PF10646"/>
    </source>
</evidence>
<dbReference type="InterPro" id="IPR018910">
    <property type="entry name" value="LpqB_C"/>
</dbReference>
<proteinExistence type="predicted"/>
<evidence type="ECO:0000259" key="3">
    <source>
        <dbReference type="Pfam" id="PF10647"/>
    </source>
</evidence>
<dbReference type="Pfam" id="PF10646">
    <property type="entry name" value="Germane"/>
    <property type="match status" value="1"/>
</dbReference>
<dbReference type="SUPFAM" id="SSF82171">
    <property type="entry name" value="DPP6 N-terminal domain-like"/>
    <property type="match status" value="1"/>
</dbReference>
<evidence type="ECO:0000313" key="5">
    <source>
        <dbReference type="EMBL" id="GGN87470.1"/>
    </source>
</evidence>
<comment type="caution">
    <text evidence="5">The sequence shown here is derived from an EMBL/GenBank/DDBJ whole genome shotgun (WGS) entry which is preliminary data.</text>
</comment>
<dbReference type="InterPro" id="IPR019606">
    <property type="entry name" value="GerMN"/>
</dbReference>
<organism evidence="5 6">
    <name type="scientific">Agrococcus terreus</name>
    <dbReference type="NCBI Taxonomy" id="574649"/>
    <lineage>
        <taxon>Bacteria</taxon>
        <taxon>Bacillati</taxon>
        <taxon>Actinomycetota</taxon>
        <taxon>Actinomycetes</taxon>
        <taxon>Micrococcales</taxon>
        <taxon>Microbacteriaceae</taxon>
        <taxon>Agrococcus</taxon>
    </lineage>
</organism>
<evidence type="ECO:0000256" key="1">
    <source>
        <dbReference type="SAM" id="SignalP"/>
    </source>
</evidence>
<protein>
    <recommendedName>
        <fullName evidence="7">Sporulation and spore germination</fullName>
    </recommendedName>
</protein>
<feature type="domain" description="Lipoprotein LpqB C-terminal" evidence="3">
    <location>
        <begin position="351"/>
        <end position="533"/>
    </location>
</feature>
<dbReference type="InterPro" id="IPR059026">
    <property type="entry name" value="LpqB_N"/>
</dbReference>
<feature type="signal peptide" evidence="1">
    <location>
        <begin position="1"/>
        <end position="25"/>
    </location>
</feature>
<feature type="domain" description="GerMN" evidence="2">
    <location>
        <begin position="172"/>
        <end position="278"/>
    </location>
</feature>
<accession>A0ABQ2KPE1</accession>
<dbReference type="Pfam" id="PF25976">
    <property type="entry name" value="LpqB_N"/>
    <property type="match status" value="1"/>
</dbReference>
<dbReference type="Pfam" id="PF10647">
    <property type="entry name" value="Gmad1"/>
    <property type="match status" value="1"/>
</dbReference>
<gene>
    <name evidence="5" type="ORF">GCM10010968_22060</name>
</gene>
<evidence type="ECO:0000259" key="4">
    <source>
        <dbReference type="Pfam" id="PF25976"/>
    </source>
</evidence>
<sequence>MRRALAVPAAIAALALVGCVAIPDAGPVTEGQVDTSVQSSDLVFLAEEPAAGATQEDIILGFLEAAVSPVDDFSIAREYLTADAGEGWDPGAGVLVRSGDPEVSLTGETAATAVVTTVRAVDEHGAARIADEERILEFRLLRVGGEWRISQAPDGIVLSNYHFGQLFRSHVLHWLTPDGTRAVADVHWFERTVQTLPGRIVEAVLAGPSAWLAAGVATAAAPDATLVGAPEVDGSVASVTVSIAQIEQRPGGLEPLAQQLALSLRSVGVREVRVGVEGLEGFEATSADAAPIDEGEVDQRPLILEGATLRPVGAGASAIDDVGPVLASIGATSFTVGEVGGVAHTGTTAAWIVPGADPVVVSADAGVVPTVDDSGWVLLQERSAPQRLLAWRDGERAVLELPTGTGRVAAMELSRDGTRLAVASTDGAESRIWIATVVRDEDGRPTSLSEPYPLPQIDGTATDVTWASSTQVAVLAASGDAAQVVLLTIGGDADQLPPPGMPVRAIVGGSEGTSTLRALGEDGSLLSLRGRVWLTAVDVGAVSLIATQQ</sequence>
<keyword evidence="6" id="KW-1185">Reference proteome</keyword>
<keyword evidence="1" id="KW-0732">Signal</keyword>
<evidence type="ECO:0008006" key="7">
    <source>
        <dbReference type="Google" id="ProtNLM"/>
    </source>
</evidence>
<dbReference type="PROSITE" id="PS51257">
    <property type="entry name" value="PROKAR_LIPOPROTEIN"/>
    <property type="match status" value="1"/>
</dbReference>
<feature type="chain" id="PRO_5046730392" description="Sporulation and spore germination" evidence="1">
    <location>
        <begin position="26"/>
        <end position="549"/>
    </location>
</feature>
<reference evidence="6" key="1">
    <citation type="journal article" date="2019" name="Int. J. Syst. Evol. Microbiol.">
        <title>The Global Catalogue of Microorganisms (GCM) 10K type strain sequencing project: providing services to taxonomists for standard genome sequencing and annotation.</title>
        <authorList>
            <consortium name="The Broad Institute Genomics Platform"/>
            <consortium name="The Broad Institute Genome Sequencing Center for Infectious Disease"/>
            <person name="Wu L."/>
            <person name="Ma J."/>
        </authorList>
    </citation>
    <scope>NUCLEOTIDE SEQUENCE [LARGE SCALE GENOMIC DNA]</scope>
    <source>
        <strain evidence="6">CGMCC 1.6960</strain>
    </source>
</reference>